<evidence type="ECO:0000256" key="2">
    <source>
        <dbReference type="ARBA" id="ARBA00004651"/>
    </source>
</evidence>
<evidence type="ECO:0000256" key="13">
    <source>
        <dbReference type="SAM" id="Phobius"/>
    </source>
</evidence>
<name>A0A7G9G6S0_9FIRM</name>
<feature type="transmembrane region" description="Helical" evidence="13">
    <location>
        <begin position="91"/>
        <end position="109"/>
    </location>
</feature>
<dbReference type="KEGG" id="qdo:H9Q78_05055"/>
<evidence type="ECO:0000313" key="14">
    <source>
        <dbReference type="EMBL" id="QNM06502.1"/>
    </source>
</evidence>
<comment type="function">
    <text evidence="1">Multidrug efflux pump.</text>
</comment>
<feature type="transmembrane region" description="Helical" evidence="13">
    <location>
        <begin position="274"/>
        <end position="296"/>
    </location>
</feature>
<feature type="transmembrane region" description="Helical" evidence="13">
    <location>
        <begin position="404"/>
        <end position="424"/>
    </location>
</feature>
<keyword evidence="9 13" id="KW-1133">Transmembrane helix</keyword>
<evidence type="ECO:0000313" key="15">
    <source>
        <dbReference type="Proteomes" id="UP000515823"/>
    </source>
</evidence>
<feature type="transmembrane region" description="Helical" evidence="13">
    <location>
        <begin position="379"/>
        <end position="398"/>
    </location>
</feature>
<feature type="transmembrane region" description="Helical" evidence="13">
    <location>
        <begin position="50"/>
        <end position="71"/>
    </location>
</feature>
<dbReference type="InterPro" id="IPR048279">
    <property type="entry name" value="MdtK-like"/>
</dbReference>
<dbReference type="InterPro" id="IPR002528">
    <property type="entry name" value="MATE_fam"/>
</dbReference>
<proteinExistence type="inferred from homology"/>
<organism evidence="14 15">
    <name type="scientific">Qiania dongpingensis</name>
    <dbReference type="NCBI Taxonomy" id="2763669"/>
    <lineage>
        <taxon>Bacteria</taxon>
        <taxon>Bacillati</taxon>
        <taxon>Bacillota</taxon>
        <taxon>Clostridia</taxon>
        <taxon>Lachnospirales</taxon>
        <taxon>Lachnospiraceae</taxon>
        <taxon>Qiania</taxon>
    </lineage>
</organism>
<keyword evidence="11 13" id="KW-0472">Membrane</keyword>
<dbReference type="PIRSF" id="PIRSF006603">
    <property type="entry name" value="DinF"/>
    <property type="match status" value="1"/>
</dbReference>
<dbReference type="EMBL" id="CP060634">
    <property type="protein sequence ID" value="QNM06502.1"/>
    <property type="molecule type" value="Genomic_DNA"/>
</dbReference>
<feature type="transmembrane region" description="Helical" evidence="13">
    <location>
        <begin position="308"/>
        <end position="327"/>
    </location>
</feature>
<feature type="transmembrane region" description="Helical" evidence="13">
    <location>
        <begin position="188"/>
        <end position="211"/>
    </location>
</feature>
<dbReference type="NCBIfam" id="TIGR00797">
    <property type="entry name" value="matE"/>
    <property type="match status" value="1"/>
</dbReference>
<sequence length="437" mass="48404">MEDTPIVKLLWKLSPPVMLALLIQSVYNIVDSYFVSRYSEAGLTALSIIFPIQLLMTALATGTGTGINILISRMDGTGETKSQTDFVKSGLFLGLLNYLIFAFLGLLFIKSYYSVSSDQTLVQEQGIQYAQIVFVGSFGLFIESNCTKILQAKGNMVTPMIAQVTGAVINVIFDPILIFGMFGMPELGVAGAAIATIAGQIVAMMITFAAVCQIYHFQGKVQVQNCIQIYRAGIPSIIMQSLYTLYIAGLNLMLKLFTEDAVTVLGIYYKLQTFFFIPLMGLQQVILPIISFNYGAGRKERVRDTLKYSTLFSCGIMFVAVVIFMAIPERLLSIFSDRDSIIHIGCPALRIISGSFIPAGLVMMFTVYFQGIDRGKASIFITVLRQIVLLVPLAWIFHYAGLRYVWFTFVVTELIATIASLILYKKNKASRASQRSR</sequence>
<dbReference type="GO" id="GO:0005886">
    <property type="term" value="C:plasma membrane"/>
    <property type="evidence" value="ECO:0007669"/>
    <property type="project" value="UniProtKB-SubCell"/>
</dbReference>
<dbReference type="PANTHER" id="PTHR43298:SF2">
    <property type="entry name" value="FMN_FAD EXPORTER YEEO-RELATED"/>
    <property type="match status" value="1"/>
</dbReference>
<protein>
    <recommendedName>
        <fullName evidence="4">Probable multidrug resistance protein NorM</fullName>
    </recommendedName>
    <alternativeName>
        <fullName evidence="12">Multidrug-efflux transporter</fullName>
    </alternativeName>
</protein>
<dbReference type="Proteomes" id="UP000515823">
    <property type="component" value="Chromosome"/>
</dbReference>
<dbReference type="GO" id="GO:0042910">
    <property type="term" value="F:xenobiotic transmembrane transporter activity"/>
    <property type="evidence" value="ECO:0007669"/>
    <property type="project" value="InterPro"/>
</dbReference>
<accession>A0A7G9G6S0</accession>
<comment type="similarity">
    <text evidence="3">Belongs to the multi antimicrobial extrusion (MATE) (TC 2.A.66.1) family.</text>
</comment>
<feature type="transmembrane region" description="Helical" evidence="13">
    <location>
        <begin position="129"/>
        <end position="150"/>
    </location>
</feature>
<keyword evidence="8 13" id="KW-0812">Transmembrane</keyword>
<evidence type="ECO:0000256" key="3">
    <source>
        <dbReference type="ARBA" id="ARBA00010199"/>
    </source>
</evidence>
<evidence type="ECO:0000256" key="1">
    <source>
        <dbReference type="ARBA" id="ARBA00003408"/>
    </source>
</evidence>
<keyword evidence="6" id="KW-0050">Antiport</keyword>
<evidence type="ECO:0000256" key="4">
    <source>
        <dbReference type="ARBA" id="ARBA00020268"/>
    </source>
</evidence>
<comment type="subcellular location">
    <subcellularLocation>
        <location evidence="2">Cell membrane</location>
        <topology evidence="2">Multi-pass membrane protein</topology>
    </subcellularLocation>
</comment>
<keyword evidence="5" id="KW-0813">Transport</keyword>
<dbReference type="AlphaFoldDB" id="A0A7G9G6S0"/>
<keyword evidence="15" id="KW-1185">Reference proteome</keyword>
<gene>
    <name evidence="14" type="ORF">H9Q78_05055</name>
</gene>
<dbReference type="RefSeq" id="WP_249303988.1">
    <property type="nucleotide sequence ID" value="NZ_CP060634.1"/>
</dbReference>
<dbReference type="PANTHER" id="PTHR43298">
    <property type="entry name" value="MULTIDRUG RESISTANCE PROTEIN NORM-RELATED"/>
    <property type="match status" value="1"/>
</dbReference>
<feature type="transmembrane region" description="Helical" evidence="13">
    <location>
        <begin position="162"/>
        <end position="182"/>
    </location>
</feature>
<evidence type="ECO:0000256" key="9">
    <source>
        <dbReference type="ARBA" id="ARBA00022989"/>
    </source>
</evidence>
<dbReference type="InterPro" id="IPR050222">
    <property type="entry name" value="MATE_MdtK"/>
</dbReference>
<dbReference type="GO" id="GO:0006811">
    <property type="term" value="P:monoatomic ion transport"/>
    <property type="evidence" value="ECO:0007669"/>
    <property type="project" value="UniProtKB-KW"/>
</dbReference>
<reference evidence="14 15" key="1">
    <citation type="submission" date="2020-08" db="EMBL/GenBank/DDBJ databases">
        <authorList>
            <person name="Liu C."/>
            <person name="Sun Q."/>
        </authorList>
    </citation>
    <scope>NUCLEOTIDE SEQUENCE [LARGE SCALE GENOMIC DNA]</scope>
    <source>
        <strain evidence="14 15">NSJ-38</strain>
    </source>
</reference>
<evidence type="ECO:0000256" key="7">
    <source>
        <dbReference type="ARBA" id="ARBA00022475"/>
    </source>
</evidence>
<evidence type="ECO:0000256" key="6">
    <source>
        <dbReference type="ARBA" id="ARBA00022449"/>
    </source>
</evidence>
<keyword evidence="7" id="KW-1003">Cell membrane</keyword>
<feature type="transmembrane region" description="Helical" evidence="13">
    <location>
        <begin position="232"/>
        <end position="254"/>
    </location>
</feature>
<evidence type="ECO:0000256" key="11">
    <source>
        <dbReference type="ARBA" id="ARBA00023136"/>
    </source>
</evidence>
<feature type="transmembrane region" description="Helical" evidence="13">
    <location>
        <begin position="9"/>
        <end position="30"/>
    </location>
</feature>
<evidence type="ECO:0000256" key="5">
    <source>
        <dbReference type="ARBA" id="ARBA00022448"/>
    </source>
</evidence>
<evidence type="ECO:0000256" key="10">
    <source>
        <dbReference type="ARBA" id="ARBA00023065"/>
    </source>
</evidence>
<keyword evidence="10" id="KW-0406">Ion transport</keyword>
<evidence type="ECO:0000256" key="8">
    <source>
        <dbReference type="ARBA" id="ARBA00022692"/>
    </source>
</evidence>
<dbReference type="Pfam" id="PF01554">
    <property type="entry name" value="MatE"/>
    <property type="match status" value="2"/>
</dbReference>
<feature type="transmembrane region" description="Helical" evidence="13">
    <location>
        <begin position="347"/>
        <end position="367"/>
    </location>
</feature>
<dbReference type="GO" id="GO:0015297">
    <property type="term" value="F:antiporter activity"/>
    <property type="evidence" value="ECO:0007669"/>
    <property type="project" value="UniProtKB-KW"/>
</dbReference>
<evidence type="ECO:0000256" key="12">
    <source>
        <dbReference type="ARBA" id="ARBA00031636"/>
    </source>
</evidence>